<dbReference type="InterPro" id="IPR001828">
    <property type="entry name" value="ANF_lig-bd_rcpt"/>
</dbReference>
<dbReference type="EMBL" id="KB203566">
    <property type="protein sequence ID" value="ESO83929.1"/>
    <property type="molecule type" value="Genomic_DNA"/>
</dbReference>
<reference evidence="12 13" key="1">
    <citation type="journal article" date="2013" name="Nature">
        <title>Insights into bilaterian evolution from three spiralian genomes.</title>
        <authorList>
            <person name="Simakov O."/>
            <person name="Marletaz F."/>
            <person name="Cho S.J."/>
            <person name="Edsinger-Gonzales E."/>
            <person name="Havlak P."/>
            <person name="Hellsten U."/>
            <person name="Kuo D.H."/>
            <person name="Larsson T."/>
            <person name="Lv J."/>
            <person name="Arendt D."/>
            <person name="Savage R."/>
            <person name="Osoegawa K."/>
            <person name="de Jong P."/>
            <person name="Grimwood J."/>
            <person name="Chapman J.A."/>
            <person name="Shapiro H."/>
            <person name="Aerts A."/>
            <person name="Otillar R.P."/>
            <person name="Terry A.Y."/>
            <person name="Boore J.L."/>
            <person name="Grigoriev I.V."/>
            <person name="Lindberg D.R."/>
            <person name="Seaver E.C."/>
            <person name="Weisblat D.A."/>
            <person name="Putnam N.H."/>
            <person name="Rokhsar D.S."/>
        </authorList>
    </citation>
    <scope>NUCLEOTIDE SEQUENCE [LARGE SCALE GENOMIC DNA]</scope>
</reference>
<keyword evidence="3 10" id="KW-0812">Transmembrane</keyword>
<dbReference type="OrthoDB" id="425344at2759"/>
<name>V4B5X6_LOTGI</name>
<feature type="transmembrane region" description="Helical" evidence="10">
    <location>
        <begin position="571"/>
        <end position="592"/>
    </location>
</feature>
<dbReference type="InterPro" id="IPR017978">
    <property type="entry name" value="GPCR_3_C"/>
</dbReference>
<dbReference type="InterPro" id="IPR038550">
    <property type="entry name" value="GPCR_3_9-Cys_sf"/>
</dbReference>
<evidence type="ECO:0000256" key="3">
    <source>
        <dbReference type="ARBA" id="ARBA00022692"/>
    </source>
</evidence>
<feature type="domain" description="G-protein coupled receptors family 3 profile" evidence="11">
    <location>
        <begin position="534"/>
        <end position="804"/>
    </location>
</feature>
<keyword evidence="7" id="KW-0675">Receptor</keyword>
<evidence type="ECO:0000256" key="4">
    <source>
        <dbReference type="ARBA" id="ARBA00022989"/>
    </source>
</evidence>
<organism evidence="12 13">
    <name type="scientific">Lottia gigantea</name>
    <name type="common">Giant owl limpet</name>
    <dbReference type="NCBI Taxonomy" id="225164"/>
    <lineage>
        <taxon>Eukaryota</taxon>
        <taxon>Metazoa</taxon>
        <taxon>Spiralia</taxon>
        <taxon>Lophotrochozoa</taxon>
        <taxon>Mollusca</taxon>
        <taxon>Gastropoda</taxon>
        <taxon>Patellogastropoda</taxon>
        <taxon>Lottioidea</taxon>
        <taxon>Lottiidae</taxon>
        <taxon>Lottia</taxon>
    </lineage>
</organism>
<evidence type="ECO:0000256" key="2">
    <source>
        <dbReference type="ARBA" id="ARBA00022475"/>
    </source>
</evidence>
<dbReference type="PRINTS" id="PR00248">
    <property type="entry name" value="GPCRMGR"/>
</dbReference>
<dbReference type="GO" id="GO:0005886">
    <property type="term" value="C:plasma membrane"/>
    <property type="evidence" value="ECO:0007669"/>
    <property type="project" value="UniProtKB-SubCell"/>
</dbReference>
<accession>V4B5X6</accession>
<keyword evidence="5" id="KW-0297">G-protein coupled receptor</keyword>
<dbReference type="AlphaFoldDB" id="V4B5X6"/>
<keyword evidence="4 10" id="KW-1133">Transmembrane helix</keyword>
<evidence type="ECO:0000256" key="5">
    <source>
        <dbReference type="ARBA" id="ARBA00023040"/>
    </source>
</evidence>
<feature type="non-terminal residue" evidence="12">
    <location>
        <position position="804"/>
    </location>
</feature>
<dbReference type="InterPro" id="IPR000337">
    <property type="entry name" value="GPCR_3"/>
</dbReference>
<dbReference type="Proteomes" id="UP000030746">
    <property type="component" value="Unassembled WGS sequence"/>
</dbReference>
<dbReference type="KEGG" id="lgi:LOTGIDRAFT_71752"/>
<dbReference type="CDD" id="cd06362">
    <property type="entry name" value="PBP1_mGluR"/>
    <property type="match status" value="1"/>
</dbReference>
<dbReference type="InterPro" id="IPR028082">
    <property type="entry name" value="Peripla_BP_I"/>
</dbReference>
<proteinExistence type="predicted"/>
<feature type="transmembrane region" description="Helical" evidence="10">
    <location>
        <begin position="778"/>
        <end position="798"/>
    </location>
</feature>
<dbReference type="Pfam" id="PF01094">
    <property type="entry name" value="ANF_receptor"/>
    <property type="match status" value="1"/>
</dbReference>
<dbReference type="GO" id="GO:0004930">
    <property type="term" value="F:G protein-coupled receptor activity"/>
    <property type="evidence" value="ECO:0007669"/>
    <property type="project" value="UniProtKB-KW"/>
</dbReference>
<evidence type="ECO:0000313" key="13">
    <source>
        <dbReference type="Proteomes" id="UP000030746"/>
    </source>
</evidence>
<evidence type="ECO:0000256" key="8">
    <source>
        <dbReference type="ARBA" id="ARBA00023180"/>
    </source>
</evidence>
<gene>
    <name evidence="12" type="ORF">LOTGIDRAFT_71752</name>
</gene>
<evidence type="ECO:0000256" key="7">
    <source>
        <dbReference type="ARBA" id="ARBA00023170"/>
    </source>
</evidence>
<feature type="transmembrane region" description="Helical" evidence="10">
    <location>
        <begin position="604"/>
        <end position="625"/>
    </location>
</feature>
<evidence type="ECO:0000259" key="11">
    <source>
        <dbReference type="PROSITE" id="PS50259"/>
    </source>
</evidence>
<dbReference type="Gene3D" id="2.10.50.30">
    <property type="entry name" value="GPCR, family 3, nine cysteines domain"/>
    <property type="match status" value="1"/>
</dbReference>
<feature type="transmembrane region" description="Helical" evidence="10">
    <location>
        <begin position="533"/>
        <end position="559"/>
    </location>
</feature>
<keyword evidence="8" id="KW-0325">Glycoprotein</keyword>
<dbReference type="CTD" id="20252032"/>
<dbReference type="Gene3D" id="3.40.50.2300">
    <property type="match status" value="2"/>
</dbReference>
<dbReference type="RefSeq" id="XP_009065035.1">
    <property type="nucleotide sequence ID" value="XM_009066787.1"/>
</dbReference>
<feature type="transmembrane region" description="Helical" evidence="10">
    <location>
        <begin position="747"/>
        <end position="766"/>
    </location>
</feature>
<feature type="transmembrane region" description="Helical" evidence="10">
    <location>
        <begin position="714"/>
        <end position="735"/>
    </location>
</feature>
<dbReference type="CDD" id="cd13953">
    <property type="entry name" value="7tm_classC_mGluR-like"/>
    <property type="match status" value="1"/>
</dbReference>
<dbReference type="PANTHER" id="PTHR24060">
    <property type="entry name" value="METABOTROPIC GLUTAMATE RECEPTOR"/>
    <property type="match status" value="1"/>
</dbReference>
<evidence type="ECO:0000313" key="12">
    <source>
        <dbReference type="EMBL" id="ESO83929.1"/>
    </source>
</evidence>
<dbReference type="HOGENOM" id="CLU_005389_0_0_1"/>
<sequence length="804" mass="90452">DINIGIVIPIHRYDRYNICSSQYREVGSFQRVQAAIFAIDEINNKTTLLPNIKLGYTLMDDCSKDTTALARTLHFIQEANKTRSEDDEGLVAYDVVGVIGTESSRNSVQMADMLSIFRVPILSYLSTSPILSDKNVYPYFSRIVPSDVLQAKVIVDVLAHFGWEYISVIYAEGSYGTLGFQAVKKRIDDIGSCLAVTTEMRQSFSDDEYDDIIKSLKKAPRAKAVVIFAPLAQTRALMKAVDRMNASGDFTWIGSDAWGRNIQDYDGIEKAALGAITIKFYSPSVKRFDDSFMHLSVKSAPENPWIKHFVEAHNNCKFDATGNTAACNDTMNFVPNYKQEVTVSLVMDAVYAYALAMNKTLSECPTGSTSPRLCFNGSDLVEALRSVTFNGEHGKVAFNSEGDGVAVYELQNFQLVNGEYVLRPIGLWDSEVKNFTTFSPENILWNPLLTLEKNNLPKSTCSDPCEAGYQQVVTQPHCCWYCQKCRDNERTVMREGLAKCDICPKQGNYTWPDEETKESCVNIEPTIVKVQDFTGALIVSFDIVTIMLAILVTVFYILNNQEKLIKASSRELSYLILVGVFLSSIFVTFFVVYPTDFTCTVTDLGFHLSFSFSYGPLLIKTNRIYRIFTSGKKSKARPPFIESKYQMSFAIITILVQVKHFFIDLYFFPAATGLGSLPLIIVTTFTIMDNPKAVAQMPSFAERYVEITCQLPEIGFLCSLTYNMLLVLLCTFHAIKTRKLPDNFNESKFISFCVYTTIVLWLAFIPTYFTTTKTNYKAMFLSLAMLANSLVTLCFLFLPKLYAL</sequence>
<evidence type="ECO:0000256" key="10">
    <source>
        <dbReference type="SAM" id="Phobius"/>
    </source>
</evidence>
<dbReference type="PROSITE" id="PS50259">
    <property type="entry name" value="G_PROTEIN_RECEP_F3_4"/>
    <property type="match status" value="1"/>
</dbReference>
<evidence type="ECO:0000256" key="9">
    <source>
        <dbReference type="ARBA" id="ARBA00023224"/>
    </source>
</evidence>
<dbReference type="STRING" id="225164.V4B5X6"/>
<dbReference type="InterPro" id="IPR050726">
    <property type="entry name" value="mGluR"/>
</dbReference>
<dbReference type="Pfam" id="PF00003">
    <property type="entry name" value="7tm_3"/>
    <property type="match status" value="1"/>
</dbReference>
<evidence type="ECO:0000256" key="1">
    <source>
        <dbReference type="ARBA" id="ARBA00004651"/>
    </source>
</evidence>
<keyword evidence="9" id="KW-0807">Transducer</keyword>
<dbReference type="FunFam" id="3.40.50.2300:FF:000145">
    <property type="entry name" value="Glutamate receptor, metabotropic"/>
    <property type="match status" value="1"/>
</dbReference>
<keyword evidence="2" id="KW-1003">Cell membrane</keyword>
<comment type="subcellular location">
    <subcellularLocation>
        <location evidence="1">Cell membrane</location>
        <topology evidence="1">Multi-pass membrane protein</topology>
    </subcellularLocation>
</comment>
<dbReference type="SUPFAM" id="SSF53822">
    <property type="entry name" value="Periplasmic binding protein-like I"/>
    <property type="match status" value="1"/>
</dbReference>
<feature type="non-terminal residue" evidence="12">
    <location>
        <position position="1"/>
    </location>
</feature>
<dbReference type="GeneID" id="20252032"/>
<evidence type="ECO:0000256" key="6">
    <source>
        <dbReference type="ARBA" id="ARBA00023136"/>
    </source>
</evidence>
<protein>
    <recommendedName>
        <fullName evidence="11">G-protein coupled receptors family 3 profile domain-containing protein</fullName>
    </recommendedName>
</protein>
<dbReference type="PRINTS" id="PR01176">
    <property type="entry name" value="GABABRECEPTR"/>
</dbReference>
<keyword evidence="13" id="KW-1185">Reference proteome</keyword>
<keyword evidence="6 10" id="KW-0472">Membrane</keyword>
<dbReference type="OMA" id="KIACCWD"/>